<proteinExistence type="predicted"/>
<accession>A0A0F8Y7S4</accession>
<evidence type="ECO:0000313" key="1">
    <source>
        <dbReference type="EMBL" id="KKK77487.1"/>
    </source>
</evidence>
<protein>
    <submittedName>
        <fullName evidence="1">Uncharacterized protein</fullName>
    </submittedName>
</protein>
<reference evidence="1" key="1">
    <citation type="journal article" date="2015" name="Nature">
        <title>Complex archaea that bridge the gap between prokaryotes and eukaryotes.</title>
        <authorList>
            <person name="Spang A."/>
            <person name="Saw J.H."/>
            <person name="Jorgensen S.L."/>
            <person name="Zaremba-Niedzwiedzka K."/>
            <person name="Martijn J."/>
            <person name="Lind A.E."/>
            <person name="van Eijk R."/>
            <person name="Schleper C."/>
            <person name="Guy L."/>
            <person name="Ettema T.J."/>
        </authorList>
    </citation>
    <scope>NUCLEOTIDE SEQUENCE</scope>
</reference>
<gene>
    <name evidence="1" type="ORF">LCGC14_2853150</name>
</gene>
<comment type="caution">
    <text evidence="1">The sequence shown here is derived from an EMBL/GenBank/DDBJ whole genome shotgun (WGS) entry which is preliminary data.</text>
</comment>
<feature type="non-terminal residue" evidence="1">
    <location>
        <position position="90"/>
    </location>
</feature>
<dbReference type="AlphaFoldDB" id="A0A0F8Y7S4"/>
<name>A0A0F8Y7S4_9ZZZZ</name>
<organism evidence="1">
    <name type="scientific">marine sediment metagenome</name>
    <dbReference type="NCBI Taxonomy" id="412755"/>
    <lineage>
        <taxon>unclassified sequences</taxon>
        <taxon>metagenomes</taxon>
        <taxon>ecological metagenomes</taxon>
    </lineage>
</organism>
<sequence>MKSILIICFVLVFLPSVNIQATDYDFGFTGEFKENILSEFDLDLEGEDDIDALSQKKVKALTIGIKNYSKPDNPKYEIFDYYSYHWPGYS</sequence>
<dbReference type="EMBL" id="LAZR01054934">
    <property type="protein sequence ID" value="KKK77487.1"/>
    <property type="molecule type" value="Genomic_DNA"/>
</dbReference>